<dbReference type="AlphaFoldDB" id="A0A4P6ZLR8"/>
<dbReference type="Proteomes" id="UP000294321">
    <property type="component" value="Chromosome"/>
</dbReference>
<keyword evidence="5" id="KW-1185">Reference proteome</keyword>
<reference evidence="5" key="1">
    <citation type="submission" date="2018-12" db="EMBL/GenBank/DDBJ databases">
        <title>A new species of lactobacillus.</title>
        <authorList>
            <person name="Jian Y."/>
            <person name="Xin L."/>
            <person name="Hong Z.J."/>
            <person name="Ming L.Z."/>
            <person name="Hong X.Z."/>
        </authorList>
    </citation>
    <scope>NUCLEOTIDE SEQUENCE [LARGE SCALE GENOMIC DNA]</scope>
    <source>
        <strain evidence="5">HSLZ-75</strain>
    </source>
</reference>
<proteinExistence type="predicted"/>
<dbReference type="OrthoDB" id="9805976at2"/>
<keyword evidence="2" id="KW-0288">FMN</keyword>
<dbReference type="InterPro" id="IPR029039">
    <property type="entry name" value="Flavoprotein-like_sf"/>
</dbReference>
<dbReference type="Gene3D" id="3.40.50.360">
    <property type="match status" value="1"/>
</dbReference>
<evidence type="ECO:0000313" key="5">
    <source>
        <dbReference type="Proteomes" id="UP000294321"/>
    </source>
</evidence>
<accession>A0A4P6ZLR8</accession>
<evidence type="ECO:0000259" key="3">
    <source>
        <dbReference type="Pfam" id="PF03358"/>
    </source>
</evidence>
<evidence type="ECO:0000256" key="2">
    <source>
        <dbReference type="ARBA" id="ARBA00022643"/>
    </source>
</evidence>
<dbReference type="KEGG" id="lji:ELX58_04150"/>
<gene>
    <name evidence="4" type="ORF">ELX58_04150</name>
</gene>
<dbReference type="Pfam" id="PF03358">
    <property type="entry name" value="FMN_red"/>
    <property type="match status" value="1"/>
</dbReference>
<evidence type="ECO:0000313" key="4">
    <source>
        <dbReference type="EMBL" id="QBP18342.1"/>
    </source>
</evidence>
<dbReference type="PANTHER" id="PTHR43278:SF4">
    <property type="entry name" value="NAD(P)H-DEPENDENT FMN-CONTAINING OXIDOREDUCTASE YWQN-RELATED"/>
    <property type="match status" value="1"/>
</dbReference>
<dbReference type="InterPro" id="IPR051796">
    <property type="entry name" value="ISF_SsuE-like"/>
</dbReference>
<keyword evidence="1" id="KW-0285">Flavoprotein</keyword>
<dbReference type="EMBL" id="CP034726">
    <property type="protein sequence ID" value="QBP18342.1"/>
    <property type="molecule type" value="Genomic_DNA"/>
</dbReference>
<feature type="domain" description="NADPH-dependent FMN reductase-like" evidence="3">
    <location>
        <begin position="21"/>
        <end position="122"/>
    </location>
</feature>
<protein>
    <submittedName>
        <fullName evidence="4">Flavodoxin family protein</fullName>
    </submittedName>
</protein>
<dbReference type="InterPro" id="IPR005025">
    <property type="entry name" value="FMN_Rdtase-like_dom"/>
</dbReference>
<dbReference type="PANTHER" id="PTHR43278">
    <property type="entry name" value="NAD(P)H-DEPENDENT FMN-CONTAINING OXIDOREDUCTASE YWQN-RELATED"/>
    <property type="match status" value="1"/>
</dbReference>
<evidence type="ECO:0000256" key="1">
    <source>
        <dbReference type="ARBA" id="ARBA00022630"/>
    </source>
</evidence>
<organism evidence="4 5">
    <name type="scientific">Acetilactobacillus jinshanensis</name>
    <dbReference type="NCBI Taxonomy" id="1720083"/>
    <lineage>
        <taxon>Bacteria</taxon>
        <taxon>Bacillati</taxon>
        <taxon>Bacillota</taxon>
        <taxon>Bacilli</taxon>
        <taxon>Lactobacillales</taxon>
        <taxon>Lactobacillaceae</taxon>
        <taxon>Acetilactobacillus</taxon>
    </lineage>
</organism>
<name>A0A4P6ZLR8_9LACO</name>
<dbReference type="SUPFAM" id="SSF52218">
    <property type="entry name" value="Flavoproteins"/>
    <property type="match status" value="1"/>
</dbReference>
<dbReference type="GO" id="GO:0016491">
    <property type="term" value="F:oxidoreductase activity"/>
    <property type="evidence" value="ECO:0007669"/>
    <property type="project" value="InterPro"/>
</dbReference>
<sequence>MNQFGIPFGGIFLFWRVLFVKTLFINASIHRHGHVAKMAHTLIGGMPDITVNLIDKNIKQIGQQGSHQDDFAKICQDVKKADVVILGTPVYCLDMSGYLKTFIDRMSEILVNHLPNPFYGKKIDLVINYEVNPEAVKHISVVVECECHDMHIKYGGAVSSLVEAKKRPL</sequence>